<evidence type="ECO:0000256" key="1">
    <source>
        <dbReference type="RuleBase" id="RU367026"/>
    </source>
</evidence>
<accession>A0AAD8NQ58</accession>
<dbReference type="PANTHER" id="PTHR12701">
    <property type="entry name" value="BCR-ASSOCIATED PROTEIN, BAP"/>
    <property type="match status" value="1"/>
</dbReference>
<keyword evidence="1" id="KW-0812">Transmembrane</keyword>
<dbReference type="EMBL" id="JAUHHV010000007">
    <property type="protein sequence ID" value="KAK1416671.1"/>
    <property type="molecule type" value="Genomic_DNA"/>
</dbReference>
<dbReference type="InterPro" id="IPR008417">
    <property type="entry name" value="BAP29/BAP31"/>
</dbReference>
<reference evidence="3" key="1">
    <citation type="journal article" date="2023" name="bioRxiv">
        <title>Improved chromosome-level genome assembly for marigold (Tagetes erecta).</title>
        <authorList>
            <person name="Jiang F."/>
            <person name="Yuan L."/>
            <person name="Wang S."/>
            <person name="Wang H."/>
            <person name="Xu D."/>
            <person name="Wang A."/>
            <person name="Fan W."/>
        </authorList>
    </citation>
    <scope>NUCLEOTIDE SEQUENCE</scope>
    <source>
        <strain evidence="3">WSJ</strain>
        <tissue evidence="3">Leaf</tissue>
    </source>
</reference>
<evidence type="ECO:0000313" key="3">
    <source>
        <dbReference type="EMBL" id="KAK1416671.1"/>
    </source>
</evidence>
<keyword evidence="1" id="KW-0256">Endoplasmic reticulum</keyword>
<gene>
    <name evidence="3" type="ORF">QVD17_25786</name>
</gene>
<protein>
    <recommendedName>
        <fullName evidence="1">Endoplasmic reticulum transmembrane protein</fullName>
    </recommendedName>
</protein>
<feature type="transmembrane region" description="Helical" evidence="1">
    <location>
        <begin position="100"/>
        <end position="119"/>
    </location>
</feature>
<proteinExistence type="inferred from homology"/>
<organism evidence="3 4">
    <name type="scientific">Tagetes erecta</name>
    <name type="common">African marigold</name>
    <dbReference type="NCBI Taxonomy" id="13708"/>
    <lineage>
        <taxon>Eukaryota</taxon>
        <taxon>Viridiplantae</taxon>
        <taxon>Streptophyta</taxon>
        <taxon>Embryophyta</taxon>
        <taxon>Tracheophyta</taxon>
        <taxon>Spermatophyta</taxon>
        <taxon>Magnoliopsida</taxon>
        <taxon>eudicotyledons</taxon>
        <taxon>Gunneridae</taxon>
        <taxon>Pentapetalae</taxon>
        <taxon>asterids</taxon>
        <taxon>campanulids</taxon>
        <taxon>Asterales</taxon>
        <taxon>Asteraceae</taxon>
        <taxon>Asteroideae</taxon>
        <taxon>Heliantheae alliance</taxon>
        <taxon>Tageteae</taxon>
        <taxon>Tagetes</taxon>
    </lineage>
</organism>
<dbReference type="PANTHER" id="PTHR12701:SF56">
    <property type="entry name" value="ENDOPLASMIC RETICULUM TRANSMEMBRANE PROTEIN"/>
    <property type="match status" value="1"/>
</dbReference>
<feature type="transmembrane region" description="Helical" evidence="1">
    <location>
        <begin position="20"/>
        <end position="41"/>
    </location>
</feature>
<dbReference type="GO" id="GO:0005789">
    <property type="term" value="C:endoplasmic reticulum membrane"/>
    <property type="evidence" value="ECO:0007669"/>
    <property type="project" value="UniProtKB-SubCell"/>
</dbReference>
<keyword evidence="4" id="KW-1185">Reference proteome</keyword>
<dbReference type="Proteomes" id="UP001229421">
    <property type="component" value="Unassembled WGS sequence"/>
</dbReference>
<keyword evidence="1" id="KW-0653">Protein transport</keyword>
<keyword evidence="1" id="KW-0931">ER-Golgi transport</keyword>
<comment type="similarity">
    <text evidence="1">Belongs to the BCAP29/BCAP31 family.</text>
</comment>
<keyword evidence="1" id="KW-0472">Membrane</keyword>
<keyword evidence="1" id="KW-0813">Transport</keyword>
<dbReference type="GO" id="GO:0006886">
    <property type="term" value="P:intracellular protein transport"/>
    <property type="evidence" value="ECO:0007669"/>
    <property type="project" value="UniProtKB-UniRule"/>
</dbReference>
<dbReference type="Gene3D" id="1.20.5.110">
    <property type="match status" value="1"/>
</dbReference>
<evidence type="ECO:0000313" key="4">
    <source>
        <dbReference type="Proteomes" id="UP001229421"/>
    </source>
</evidence>
<keyword evidence="1" id="KW-1133">Transmembrane helix</keyword>
<dbReference type="AlphaFoldDB" id="A0AAD8NQ58"/>
<keyword evidence="2" id="KW-0175">Coiled coil</keyword>
<comment type="subcellular location">
    <subcellularLocation>
        <location evidence="1">Endoplasmic reticulum membrane</location>
        <topology evidence="1">Multi-pass membrane protein</topology>
    </subcellularLocation>
</comment>
<dbReference type="GO" id="GO:0006888">
    <property type="term" value="P:endoplasmic reticulum to Golgi vesicle-mediated transport"/>
    <property type="evidence" value="ECO:0007669"/>
    <property type="project" value="UniProtKB-UniRule"/>
</dbReference>
<feature type="coiled-coil region" evidence="2">
    <location>
        <begin position="154"/>
        <end position="223"/>
    </location>
</feature>
<comment type="caution">
    <text evidence="3">The sequence shown here is derived from an EMBL/GenBank/DDBJ whole genome shotgun (WGS) entry which is preliminary data.</text>
</comment>
<feature type="transmembrane region" description="Helical" evidence="1">
    <location>
        <begin position="62"/>
        <end position="80"/>
    </location>
</feature>
<name>A0AAD8NQ58_TARER</name>
<dbReference type="GO" id="GO:0070973">
    <property type="term" value="P:protein localization to endoplasmic reticulum exit site"/>
    <property type="evidence" value="ECO:0007669"/>
    <property type="project" value="UniProtKB-UniRule"/>
</dbReference>
<sequence length="242" mass="27811">MAIDQSRVPANSHFNNNYKILYLLFTVSFAQMIIILLLVLETPIRNHLLARLDELKRSRAQLAVKSIAFVLMIHSVSVIIRNRSLDAVNSPNHVVKLFRLLEASLLGFSLILLVTIEGLHKYIKEHVMVQETIRATKKQNRAYENCMKKNADEAEIIRKDISRLKTEITNLESECSAMEQAAQLQRADSSMLKNTLEGVFEKYDQLLTYNKDLKDQLQGANERLSCSDGRRSAFFSWDRWGI</sequence>
<evidence type="ECO:0000256" key="2">
    <source>
        <dbReference type="SAM" id="Coils"/>
    </source>
</evidence>
<comment type="function">
    <text evidence="1">May play a role in anterograde transport of membrane proteins from the endoplasmic reticulum to the Golgi.</text>
</comment>